<dbReference type="Proteomes" id="UP000239539">
    <property type="component" value="Unassembled WGS sequence"/>
</dbReference>
<evidence type="ECO:0000313" key="3">
    <source>
        <dbReference type="Proteomes" id="UP000239539"/>
    </source>
</evidence>
<name>A0ABX5CSK1_9ALTE</name>
<comment type="caution">
    <text evidence="2">The sequence shown here is derived from an EMBL/GenBank/DDBJ whole genome shotgun (WGS) entry which is preliminary data.</text>
</comment>
<feature type="transmembrane region" description="Helical" evidence="1">
    <location>
        <begin position="16"/>
        <end position="35"/>
    </location>
</feature>
<proteinExistence type="predicted"/>
<evidence type="ECO:0000256" key="1">
    <source>
        <dbReference type="SAM" id="Phobius"/>
    </source>
</evidence>
<dbReference type="EMBL" id="PVNO01000003">
    <property type="protein sequence ID" value="PRO70412.1"/>
    <property type="molecule type" value="Genomic_DNA"/>
</dbReference>
<organism evidence="2 3">
    <name type="scientific">Alteromonas gracilis</name>
    <dbReference type="NCBI Taxonomy" id="1479524"/>
    <lineage>
        <taxon>Bacteria</taxon>
        <taxon>Pseudomonadati</taxon>
        <taxon>Pseudomonadota</taxon>
        <taxon>Gammaproteobacteria</taxon>
        <taxon>Alteromonadales</taxon>
        <taxon>Alteromonadaceae</taxon>
        <taxon>Alteromonas/Salinimonas group</taxon>
        <taxon>Alteromonas</taxon>
    </lineage>
</organism>
<gene>
    <name evidence="2" type="ORF">C6Y39_02085</name>
</gene>
<protein>
    <submittedName>
        <fullName evidence="2">Uncharacterized protein</fullName>
    </submittedName>
</protein>
<accession>A0ABX5CSK1</accession>
<sequence>MQLKNLDQKLLPQNNAAAQLTSLFVAIPLILIPLAKSLNGNGFRGLNYLFPKFMSQVEGGLAQLKLPILL</sequence>
<keyword evidence="1" id="KW-0472">Membrane</keyword>
<keyword evidence="3" id="KW-1185">Reference proteome</keyword>
<reference evidence="3" key="1">
    <citation type="journal article" date="2020" name="Int. J. Syst. Evol. Microbiol.">
        <title>Alteromonas alba sp. nov., a marine bacterium isolated from the seawater of the West Pacific Ocean.</title>
        <authorList>
            <person name="Sun C."/>
            <person name="Wu Y.-H."/>
            <person name="Xamxidin M."/>
            <person name="Cheng H."/>
            <person name="Xu X.-W."/>
        </authorList>
    </citation>
    <scope>NUCLEOTIDE SEQUENCE [LARGE SCALE GENOMIC DNA]</scope>
    <source>
        <strain evidence="3">9a2</strain>
    </source>
</reference>
<keyword evidence="1" id="KW-0812">Transmembrane</keyword>
<evidence type="ECO:0000313" key="2">
    <source>
        <dbReference type="EMBL" id="PRO70412.1"/>
    </source>
</evidence>
<keyword evidence="1" id="KW-1133">Transmembrane helix</keyword>